<dbReference type="EMBL" id="UINC01070988">
    <property type="protein sequence ID" value="SVC05560.1"/>
    <property type="molecule type" value="Genomic_DNA"/>
</dbReference>
<protein>
    <submittedName>
        <fullName evidence="2">Uncharacterized protein</fullName>
    </submittedName>
</protein>
<reference evidence="2" key="1">
    <citation type="submission" date="2018-05" db="EMBL/GenBank/DDBJ databases">
        <authorList>
            <person name="Lanie J.A."/>
            <person name="Ng W.-L."/>
            <person name="Kazmierczak K.M."/>
            <person name="Andrzejewski T.M."/>
            <person name="Davidsen T.M."/>
            <person name="Wayne K.J."/>
            <person name="Tettelin H."/>
            <person name="Glass J.I."/>
            <person name="Rusch D."/>
            <person name="Podicherti R."/>
            <person name="Tsui H.-C.T."/>
            <person name="Winkler M.E."/>
        </authorList>
    </citation>
    <scope>NUCLEOTIDE SEQUENCE</scope>
</reference>
<evidence type="ECO:0000313" key="2">
    <source>
        <dbReference type="EMBL" id="SVC05560.1"/>
    </source>
</evidence>
<proteinExistence type="predicted"/>
<gene>
    <name evidence="2" type="ORF">METZ01_LOCUS258414</name>
</gene>
<name>A0A382J0M0_9ZZZZ</name>
<feature type="transmembrane region" description="Helical" evidence="1">
    <location>
        <begin position="236"/>
        <end position="258"/>
    </location>
</feature>
<feature type="transmembrane region" description="Helical" evidence="1">
    <location>
        <begin position="12"/>
        <end position="31"/>
    </location>
</feature>
<feature type="transmembrane region" description="Helical" evidence="1">
    <location>
        <begin position="270"/>
        <end position="289"/>
    </location>
</feature>
<dbReference type="AlphaFoldDB" id="A0A382J0M0"/>
<accession>A0A382J0M0</accession>
<keyword evidence="1" id="KW-1133">Transmembrane helix</keyword>
<organism evidence="2">
    <name type="scientific">marine metagenome</name>
    <dbReference type="NCBI Taxonomy" id="408172"/>
    <lineage>
        <taxon>unclassified sequences</taxon>
        <taxon>metagenomes</taxon>
        <taxon>ecological metagenomes</taxon>
    </lineage>
</organism>
<feature type="non-terminal residue" evidence="2">
    <location>
        <position position="301"/>
    </location>
</feature>
<keyword evidence="1" id="KW-0472">Membrane</keyword>
<evidence type="ECO:0000256" key="1">
    <source>
        <dbReference type="SAM" id="Phobius"/>
    </source>
</evidence>
<sequence length="301" mass="35394">MFEKLTTKDFRLMGICIIIGIISLFIVQNYFTKVFPDASINMLYTKDEAHVKAKMFLANRGKDISDFMHAHRFGYLYEAKSFLEFELPAEDAGKILNNTNSYYWKNRWFMPQNKEEYYVKISTTGNLAEYEHKIEEEAPGDSLSLKKALNIAEFFLAGTMDVQMEKWEIVKSETEKLPNRWDHVFEWKEKSFDIQGGSHRITVKVQGNELGYYNEWIKVPDTWKRKYAKVRSKNNFLNMFGGIGLNLTMFLIFIMILVRSRKNDIRWKTAFTYGGVVASLFILIALNNLPLQMYWFDNKDS</sequence>
<keyword evidence="1" id="KW-0812">Transmembrane</keyword>